<dbReference type="RefSeq" id="WP_179501668.1">
    <property type="nucleotide sequence ID" value="NZ_JACCAA010000001.1"/>
</dbReference>
<dbReference type="GO" id="GO:0005737">
    <property type="term" value="C:cytoplasm"/>
    <property type="evidence" value="ECO:0007669"/>
    <property type="project" value="TreeGrafter"/>
</dbReference>
<evidence type="ECO:0000256" key="11">
    <source>
        <dbReference type="ARBA" id="ARBA00023049"/>
    </source>
</evidence>
<evidence type="ECO:0000256" key="4">
    <source>
        <dbReference type="ARBA" id="ARBA00012564"/>
    </source>
</evidence>
<dbReference type="CDD" id="cd09602">
    <property type="entry name" value="M1_APN"/>
    <property type="match status" value="1"/>
</dbReference>
<keyword evidence="6 17" id="KW-0031">Aminopeptidase</keyword>
<dbReference type="GO" id="GO:0042277">
    <property type="term" value="F:peptide binding"/>
    <property type="evidence" value="ECO:0007669"/>
    <property type="project" value="TreeGrafter"/>
</dbReference>
<dbReference type="GO" id="GO:0008270">
    <property type="term" value="F:zinc ion binding"/>
    <property type="evidence" value="ECO:0007669"/>
    <property type="project" value="InterPro"/>
</dbReference>
<evidence type="ECO:0000256" key="9">
    <source>
        <dbReference type="ARBA" id="ARBA00022801"/>
    </source>
</evidence>
<dbReference type="InterPro" id="IPR045357">
    <property type="entry name" value="Aminopeptidase_N-like_N"/>
</dbReference>
<dbReference type="PRINTS" id="PR00756">
    <property type="entry name" value="ALADIPTASE"/>
</dbReference>
<protein>
    <recommendedName>
        <fullName evidence="5">Aminopeptidase N</fullName>
        <ecNumber evidence="4">3.4.11.2</ecNumber>
    </recommendedName>
    <alternativeName>
        <fullName evidence="12">Alanine aminopeptidase</fullName>
    </alternativeName>
    <alternativeName>
        <fullName evidence="13">Lysyl aminopeptidase</fullName>
    </alternativeName>
</protein>
<evidence type="ECO:0000256" key="3">
    <source>
        <dbReference type="ARBA" id="ARBA00010136"/>
    </source>
</evidence>
<organism evidence="17 18">
    <name type="scientific">Nocardioides daedukensis</name>
    <dbReference type="NCBI Taxonomy" id="634462"/>
    <lineage>
        <taxon>Bacteria</taxon>
        <taxon>Bacillati</taxon>
        <taxon>Actinomycetota</taxon>
        <taxon>Actinomycetes</taxon>
        <taxon>Propionibacteriales</taxon>
        <taxon>Nocardioidaceae</taxon>
        <taxon>Nocardioides</taxon>
    </lineage>
</organism>
<comment type="caution">
    <text evidence="17">The sequence shown here is derived from an EMBL/GenBank/DDBJ whole genome shotgun (WGS) entry which is preliminary data.</text>
</comment>
<dbReference type="Proteomes" id="UP000540656">
    <property type="component" value="Unassembled WGS sequence"/>
</dbReference>
<proteinExistence type="inferred from homology"/>
<dbReference type="InterPro" id="IPR042097">
    <property type="entry name" value="Aminopeptidase_N-like_N_sf"/>
</dbReference>
<name>A0A7Y9S1M0_9ACTN</name>
<dbReference type="Pfam" id="PF17900">
    <property type="entry name" value="Peptidase_M1_N"/>
    <property type="match status" value="1"/>
</dbReference>
<evidence type="ECO:0000256" key="6">
    <source>
        <dbReference type="ARBA" id="ARBA00022438"/>
    </source>
</evidence>
<dbReference type="SUPFAM" id="SSF63737">
    <property type="entry name" value="Leukotriene A4 hydrolase N-terminal domain"/>
    <property type="match status" value="1"/>
</dbReference>
<evidence type="ECO:0000259" key="15">
    <source>
        <dbReference type="Pfam" id="PF11838"/>
    </source>
</evidence>
<comment type="cofactor">
    <cofactor evidence="2">
        <name>Zn(2+)</name>
        <dbReference type="ChEBI" id="CHEBI:29105"/>
    </cofactor>
</comment>
<evidence type="ECO:0000256" key="5">
    <source>
        <dbReference type="ARBA" id="ARBA00015611"/>
    </source>
</evidence>
<evidence type="ECO:0000256" key="10">
    <source>
        <dbReference type="ARBA" id="ARBA00022833"/>
    </source>
</evidence>
<feature type="domain" description="Peptidase M1 membrane alanine aminopeptidase" evidence="14">
    <location>
        <begin position="221"/>
        <end position="435"/>
    </location>
</feature>
<keyword evidence="11" id="KW-0482">Metalloprotease</keyword>
<dbReference type="AlphaFoldDB" id="A0A7Y9S1M0"/>
<evidence type="ECO:0000256" key="1">
    <source>
        <dbReference type="ARBA" id="ARBA00000098"/>
    </source>
</evidence>
<dbReference type="InterPro" id="IPR027268">
    <property type="entry name" value="Peptidase_M4/M1_CTD_sf"/>
</dbReference>
<dbReference type="InterPro" id="IPR024571">
    <property type="entry name" value="ERAP1-like_C_dom"/>
</dbReference>
<evidence type="ECO:0000256" key="7">
    <source>
        <dbReference type="ARBA" id="ARBA00022670"/>
    </source>
</evidence>
<dbReference type="SUPFAM" id="SSF55486">
    <property type="entry name" value="Metalloproteases ('zincins'), catalytic domain"/>
    <property type="match status" value="1"/>
</dbReference>
<dbReference type="EMBL" id="JACCAA010000001">
    <property type="protein sequence ID" value="NYG58508.1"/>
    <property type="molecule type" value="Genomic_DNA"/>
</dbReference>
<feature type="domain" description="Aminopeptidase N-like N-terminal" evidence="16">
    <location>
        <begin position="21"/>
        <end position="179"/>
    </location>
</feature>
<dbReference type="GO" id="GO:0016020">
    <property type="term" value="C:membrane"/>
    <property type="evidence" value="ECO:0007669"/>
    <property type="project" value="TreeGrafter"/>
</dbReference>
<keyword evidence="7" id="KW-0645">Protease</keyword>
<evidence type="ECO:0000259" key="16">
    <source>
        <dbReference type="Pfam" id="PF17900"/>
    </source>
</evidence>
<keyword evidence="8" id="KW-0479">Metal-binding</keyword>
<comment type="similarity">
    <text evidence="3">Belongs to the peptidase M1 family.</text>
</comment>
<evidence type="ECO:0000256" key="13">
    <source>
        <dbReference type="ARBA" id="ARBA00031533"/>
    </source>
</evidence>
<comment type="catalytic activity">
    <reaction evidence="1">
        <text>Release of an N-terminal amino acid, Xaa-|-Yaa- from a peptide, amide or arylamide. Xaa is preferably Ala, but may be most amino acids including Pro (slow action). When a terminal hydrophobic residue is followed by a prolyl residue, the two may be released as an intact Xaa-Pro dipeptide.</text>
        <dbReference type="EC" id="3.4.11.2"/>
    </reaction>
</comment>
<dbReference type="InterPro" id="IPR012778">
    <property type="entry name" value="Pept_M1_aminopeptidase"/>
</dbReference>
<dbReference type="EC" id="3.4.11.2" evidence="4"/>
<dbReference type="PANTHER" id="PTHR11533">
    <property type="entry name" value="PROTEASE M1 ZINC METALLOPROTEASE"/>
    <property type="match status" value="1"/>
</dbReference>
<dbReference type="GO" id="GO:0043171">
    <property type="term" value="P:peptide catabolic process"/>
    <property type="evidence" value="ECO:0007669"/>
    <property type="project" value="TreeGrafter"/>
</dbReference>
<dbReference type="GO" id="GO:0005615">
    <property type="term" value="C:extracellular space"/>
    <property type="evidence" value="ECO:0007669"/>
    <property type="project" value="TreeGrafter"/>
</dbReference>
<reference evidence="17 18" key="1">
    <citation type="submission" date="2020-07" db="EMBL/GenBank/DDBJ databases">
        <title>Sequencing the genomes of 1000 actinobacteria strains.</title>
        <authorList>
            <person name="Klenk H.-P."/>
        </authorList>
    </citation>
    <scope>NUCLEOTIDE SEQUENCE [LARGE SCALE GENOMIC DNA]</scope>
    <source>
        <strain evidence="17 18">DSM 23819</strain>
    </source>
</reference>
<dbReference type="InterPro" id="IPR050344">
    <property type="entry name" value="Peptidase_M1_aminopeptidases"/>
</dbReference>
<evidence type="ECO:0000256" key="2">
    <source>
        <dbReference type="ARBA" id="ARBA00001947"/>
    </source>
</evidence>
<gene>
    <name evidence="17" type="ORF">BJ980_001431</name>
</gene>
<accession>A0A7Y9S1M0</accession>
<evidence type="ECO:0000313" key="18">
    <source>
        <dbReference type="Proteomes" id="UP000540656"/>
    </source>
</evidence>
<evidence type="ECO:0000259" key="14">
    <source>
        <dbReference type="Pfam" id="PF01433"/>
    </source>
</evidence>
<evidence type="ECO:0000256" key="12">
    <source>
        <dbReference type="ARBA" id="ARBA00029811"/>
    </source>
</evidence>
<feature type="domain" description="ERAP1-like C-terminal" evidence="15">
    <location>
        <begin position="499"/>
        <end position="766"/>
    </location>
</feature>
<evidence type="ECO:0000256" key="8">
    <source>
        <dbReference type="ARBA" id="ARBA00022723"/>
    </source>
</evidence>
<dbReference type="GO" id="GO:0070006">
    <property type="term" value="F:metalloaminopeptidase activity"/>
    <property type="evidence" value="ECO:0007669"/>
    <property type="project" value="TreeGrafter"/>
</dbReference>
<dbReference type="Gene3D" id="1.10.390.10">
    <property type="entry name" value="Neutral Protease Domain 2"/>
    <property type="match status" value="1"/>
</dbReference>
<dbReference type="NCBIfam" id="TIGR02412">
    <property type="entry name" value="pepN_strep_liv"/>
    <property type="match status" value="1"/>
</dbReference>
<dbReference type="InterPro" id="IPR001930">
    <property type="entry name" value="Peptidase_M1"/>
</dbReference>
<dbReference type="GO" id="GO:0006508">
    <property type="term" value="P:proteolysis"/>
    <property type="evidence" value="ECO:0007669"/>
    <property type="project" value="UniProtKB-KW"/>
</dbReference>
<dbReference type="GO" id="GO:0016285">
    <property type="term" value="F:alanyl aminopeptidase activity"/>
    <property type="evidence" value="ECO:0007669"/>
    <property type="project" value="UniProtKB-EC"/>
</dbReference>
<keyword evidence="18" id="KW-1185">Reference proteome</keyword>
<evidence type="ECO:0000313" key="17">
    <source>
        <dbReference type="EMBL" id="NYG58508.1"/>
    </source>
</evidence>
<dbReference type="InterPro" id="IPR014782">
    <property type="entry name" value="Peptidase_M1_dom"/>
</dbReference>
<dbReference type="Pfam" id="PF11838">
    <property type="entry name" value="ERAP1_C"/>
    <property type="match status" value="1"/>
</dbReference>
<dbReference type="Gene3D" id="2.60.40.1730">
    <property type="entry name" value="tricorn interacting facor f3 domain"/>
    <property type="match status" value="1"/>
</dbReference>
<keyword evidence="9 17" id="KW-0378">Hydrolase</keyword>
<sequence length="810" mass="89276">MPSLTLTESRTRAADLAVTAYDVHLDLTSPEAFTSSTTVHFTSRTAQTFIELADAESVQATLNGVTLPAQAYADGRLALSDLQERNELVVTARLPYVTNGDGMHTFTDPADGERYVSAYCGMDIASTVFACFDQPDLKAPITLTVDAEEHWTVLANGAATSSEAGRWSFTSTPPISTYLFVVCAGPWHSVTSTHRGLPFGWHARRSLADDLDRQAPELEAITRDCFDHYTQAFTEPYPFDSYEQVFVPGQNWGALETPGCVTFRDEFLFRGEPSAMQRQARAMVIAHEMAHMWFGDLVTMKWWEDSWLNESFADYMGYQVAATAAGYVDSWIACAQTRKPQGLRADALRSTHPIAEDAEAMVDVDTAFGNFDMITYAKGNAVLRQLVAWLGEEPFLAGVNAYLGRHRFGNADLADFLDALDAATDRDVRAWAESWLRSTGFDTIRIERRDGVPILHRDGSRPHRFTVNGYAADGQLVGTELVDLAGEPVALPAFRGLAVVPNAGDETFAQVQLDVVSKEFVEQHLGRIADPLVRAVLWRGLVEMTRSGRTSVEDFLKLVARHLPIEEHAMVFEGAINAAQVFVVNELLDPARLDEAHEVLAATCTLARHRHPVVATRVLTSTTTDTELLHGWLEDDATDLGAALDQEQRWAVVRRLVELGGDPAMIATEEERDQSAAGRLAGLRCRAAVPTAEAKQEAWSQMFDGEPANRDFTALSDGFWTPGQHDLVADYLARLVAEAPGLAERRGQAFSKVVGHAFPHIAWPLEVARAFREDLTRALGSGELPTVLAREWNDHLDELDVTLAARSRNS</sequence>
<dbReference type="Pfam" id="PF01433">
    <property type="entry name" value="Peptidase_M1"/>
    <property type="match status" value="1"/>
</dbReference>
<dbReference type="PANTHER" id="PTHR11533:SF174">
    <property type="entry name" value="PUROMYCIN-SENSITIVE AMINOPEPTIDASE-RELATED"/>
    <property type="match status" value="1"/>
</dbReference>
<keyword evidence="10" id="KW-0862">Zinc</keyword>